<dbReference type="EMBL" id="BMAW01117713">
    <property type="protein sequence ID" value="GFT76546.1"/>
    <property type="molecule type" value="Genomic_DNA"/>
</dbReference>
<proteinExistence type="predicted"/>
<keyword evidence="3" id="KW-1185">Reference proteome</keyword>
<feature type="region of interest" description="Disordered" evidence="1">
    <location>
        <begin position="1"/>
        <end position="20"/>
    </location>
</feature>
<protein>
    <submittedName>
        <fullName evidence="2">Uncharacterized protein</fullName>
    </submittedName>
</protein>
<evidence type="ECO:0000313" key="2">
    <source>
        <dbReference type="EMBL" id="GFT76546.1"/>
    </source>
</evidence>
<gene>
    <name evidence="2" type="ORF">NPIL_534891</name>
</gene>
<dbReference type="AlphaFoldDB" id="A0A8X6U3H4"/>
<dbReference type="Proteomes" id="UP000887013">
    <property type="component" value="Unassembled WGS sequence"/>
</dbReference>
<name>A0A8X6U3H4_NEPPI</name>
<evidence type="ECO:0000313" key="3">
    <source>
        <dbReference type="Proteomes" id="UP000887013"/>
    </source>
</evidence>
<dbReference type="OrthoDB" id="6436058at2759"/>
<organism evidence="2 3">
    <name type="scientific">Nephila pilipes</name>
    <name type="common">Giant wood spider</name>
    <name type="synonym">Nephila maculata</name>
    <dbReference type="NCBI Taxonomy" id="299642"/>
    <lineage>
        <taxon>Eukaryota</taxon>
        <taxon>Metazoa</taxon>
        <taxon>Ecdysozoa</taxon>
        <taxon>Arthropoda</taxon>
        <taxon>Chelicerata</taxon>
        <taxon>Arachnida</taxon>
        <taxon>Araneae</taxon>
        <taxon>Araneomorphae</taxon>
        <taxon>Entelegynae</taxon>
        <taxon>Araneoidea</taxon>
        <taxon>Nephilidae</taxon>
        <taxon>Nephila</taxon>
    </lineage>
</organism>
<reference evidence="2" key="1">
    <citation type="submission" date="2020-08" db="EMBL/GenBank/DDBJ databases">
        <title>Multicomponent nature underlies the extraordinary mechanical properties of spider dragline silk.</title>
        <authorList>
            <person name="Kono N."/>
            <person name="Nakamura H."/>
            <person name="Mori M."/>
            <person name="Yoshida Y."/>
            <person name="Ohtoshi R."/>
            <person name="Malay A.D."/>
            <person name="Moran D.A.P."/>
            <person name="Tomita M."/>
            <person name="Numata K."/>
            <person name="Arakawa K."/>
        </authorList>
    </citation>
    <scope>NUCLEOTIDE SEQUENCE</scope>
</reference>
<accession>A0A8X6U3H4</accession>
<evidence type="ECO:0000256" key="1">
    <source>
        <dbReference type="SAM" id="MobiDB-lite"/>
    </source>
</evidence>
<comment type="caution">
    <text evidence="2">The sequence shown here is derived from an EMBL/GenBank/DDBJ whole genome shotgun (WGS) entry which is preliminary data.</text>
</comment>
<sequence>MKTEVFMGGTPGMRETTNIHSLPKTTEDPVLLLLDTPQNTPVGTPGSDIIISSEGQPNEPWSLDSHSLSYEYIMLDAFPFPPNVGEARGGKGSPVPFPHVWELHSRLPEQESRCAWWGSVLKRGRGKKILVPMHSEHQS</sequence>